<keyword evidence="1" id="KW-1133">Transmembrane helix</keyword>
<organism evidence="2 3">
    <name type="scientific">Glossina pallidipes</name>
    <name type="common">Tsetse fly</name>
    <dbReference type="NCBI Taxonomy" id="7398"/>
    <lineage>
        <taxon>Eukaryota</taxon>
        <taxon>Metazoa</taxon>
        <taxon>Ecdysozoa</taxon>
        <taxon>Arthropoda</taxon>
        <taxon>Hexapoda</taxon>
        <taxon>Insecta</taxon>
        <taxon>Pterygota</taxon>
        <taxon>Neoptera</taxon>
        <taxon>Endopterygota</taxon>
        <taxon>Diptera</taxon>
        <taxon>Brachycera</taxon>
        <taxon>Muscomorpha</taxon>
        <taxon>Hippoboscoidea</taxon>
        <taxon>Glossinidae</taxon>
        <taxon>Glossina</taxon>
    </lineage>
</organism>
<dbReference type="VEuPathDB" id="VectorBase:GPAI037537"/>
<sequence length="141" mass="16521">MIKQINLTFVNKINLRDICINFFGYDPYIMTFIKTCLESKVGDAGSSTEYLFKTFILYCCYIKRLSPKYQQQTNMNDRVYETGASVLIATHNSLSYLHELFSAVDMRKSDSRIKLNMSLLYFFLQSAFVAYLKRFQTSFNI</sequence>
<reference evidence="2" key="2">
    <citation type="submission" date="2020-05" db="UniProtKB">
        <authorList>
            <consortium name="EnsemblMetazoa"/>
        </authorList>
    </citation>
    <scope>IDENTIFICATION</scope>
    <source>
        <strain evidence="2">IAEA</strain>
    </source>
</reference>
<keyword evidence="1" id="KW-0812">Transmembrane</keyword>
<evidence type="ECO:0000313" key="2">
    <source>
        <dbReference type="EnsemblMetazoa" id="GPAI037537-PA"/>
    </source>
</evidence>
<accession>A0A1B0A8D8</accession>
<dbReference type="EnsemblMetazoa" id="GPAI037537-RA">
    <property type="protein sequence ID" value="GPAI037537-PA"/>
    <property type="gene ID" value="GPAI037537"/>
</dbReference>
<feature type="transmembrane region" description="Helical" evidence="1">
    <location>
        <begin position="115"/>
        <end position="132"/>
    </location>
</feature>
<name>A0A1B0A8D8_GLOPL</name>
<reference evidence="3" key="1">
    <citation type="submission" date="2014-03" db="EMBL/GenBank/DDBJ databases">
        <authorList>
            <person name="Aksoy S."/>
            <person name="Warren W."/>
            <person name="Wilson R.K."/>
        </authorList>
    </citation>
    <scope>NUCLEOTIDE SEQUENCE [LARGE SCALE GENOMIC DNA]</scope>
    <source>
        <strain evidence="3">IAEA</strain>
    </source>
</reference>
<proteinExistence type="predicted"/>
<dbReference type="AlphaFoldDB" id="A0A1B0A8D8"/>
<keyword evidence="3" id="KW-1185">Reference proteome</keyword>
<protein>
    <submittedName>
        <fullName evidence="2">Uncharacterized protein</fullName>
    </submittedName>
</protein>
<dbReference type="Proteomes" id="UP000092445">
    <property type="component" value="Unassembled WGS sequence"/>
</dbReference>
<evidence type="ECO:0000256" key="1">
    <source>
        <dbReference type="SAM" id="Phobius"/>
    </source>
</evidence>
<keyword evidence="1" id="KW-0472">Membrane</keyword>
<evidence type="ECO:0000313" key="3">
    <source>
        <dbReference type="Proteomes" id="UP000092445"/>
    </source>
</evidence>